<feature type="region of interest" description="Disordered" evidence="1">
    <location>
        <begin position="21"/>
        <end position="54"/>
    </location>
</feature>
<organism evidence="3 4">
    <name type="scientific">Clathrospora elynae</name>
    <dbReference type="NCBI Taxonomy" id="706981"/>
    <lineage>
        <taxon>Eukaryota</taxon>
        <taxon>Fungi</taxon>
        <taxon>Dikarya</taxon>
        <taxon>Ascomycota</taxon>
        <taxon>Pezizomycotina</taxon>
        <taxon>Dothideomycetes</taxon>
        <taxon>Pleosporomycetidae</taxon>
        <taxon>Pleosporales</taxon>
        <taxon>Diademaceae</taxon>
        <taxon>Clathrospora</taxon>
    </lineage>
</organism>
<gene>
    <name evidence="3" type="ORF">EJ02DRAFT_458848</name>
</gene>
<evidence type="ECO:0000259" key="2">
    <source>
        <dbReference type="Pfam" id="PF25545"/>
    </source>
</evidence>
<feature type="domain" description="DUF7924" evidence="2">
    <location>
        <begin position="261"/>
        <end position="401"/>
    </location>
</feature>
<feature type="compositionally biased region" description="Polar residues" evidence="1">
    <location>
        <begin position="72"/>
        <end position="85"/>
    </location>
</feature>
<accession>A0A6A5SFM6</accession>
<dbReference type="OrthoDB" id="5372703at2759"/>
<dbReference type="Proteomes" id="UP000800038">
    <property type="component" value="Unassembled WGS sequence"/>
</dbReference>
<feature type="region of interest" description="Disordered" evidence="1">
    <location>
        <begin position="72"/>
        <end position="105"/>
    </location>
</feature>
<dbReference type="AlphaFoldDB" id="A0A6A5SFM6"/>
<protein>
    <recommendedName>
        <fullName evidence="2">DUF7924 domain-containing protein</fullName>
    </recommendedName>
</protein>
<sequence>MKCQLSPPDTASLCRSYVLSSPPHKRHCTCRSGNSPLAPDPDSIDGQQQQQQQQRIWTARVQSILDWANNVQRSENMSEKGQSQRRANKASVRARSASPTKKSPEYRQNCMARAHIYIDQVFELPADIAALRCHIIGDAYQGNRTELEDRVGEIANDYLSQCRELARDAKGEAEWKSALLEGVLRRLVKLLGLDTLTMSASDKPWRKELKPRPPSLQDLLSSSTPRLSPATLLLATAPACLNLANPTPATDPSESTTTASEITAISTAEEFDSSNPLMTPKPDIIVGLARHSFTEVHQVLLGEWQDNGQLLSEPHLVQLGMHFPFLLVEAKGLTTSGNMMGAENQAAVGGACAINILEALQRLEPTVPLARIVFSITTEGPLHQLFIHHHIDGKYHMTVHRAWRATLKRDCSEFVLALAHIVQWGAGEYRDTVVASLDRVVERLL</sequence>
<keyword evidence="4" id="KW-1185">Reference proteome</keyword>
<evidence type="ECO:0000256" key="1">
    <source>
        <dbReference type="SAM" id="MobiDB-lite"/>
    </source>
</evidence>
<dbReference type="InterPro" id="IPR057684">
    <property type="entry name" value="DUF7924"/>
</dbReference>
<dbReference type="Pfam" id="PF25545">
    <property type="entry name" value="DUF7924"/>
    <property type="match status" value="1"/>
</dbReference>
<name>A0A6A5SFM6_9PLEO</name>
<evidence type="ECO:0000313" key="3">
    <source>
        <dbReference type="EMBL" id="KAF1937276.1"/>
    </source>
</evidence>
<evidence type="ECO:0000313" key="4">
    <source>
        <dbReference type="Proteomes" id="UP000800038"/>
    </source>
</evidence>
<feature type="region of interest" description="Disordered" evidence="1">
    <location>
        <begin position="204"/>
        <end position="223"/>
    </location>
</feature>
<dbReference type="PANTHER" id="PTHR42470:SF2">
    <property type="match status" value="1"/>
</dbReference>
<proteinExistence type="predicted"/>
<reference evidence="3" key="1">
    <citation type="journal article" date="2020" name="Stud. Mycol.">
        <title>101 Dothideomycetes genomes: a test case for predicting lifestyles and emergence of pathogens.</title>
        <authorList>
            <person name="Haridas S."/>
            <person name="Albert R."/>
            <person name="Binder M."/>
            <person name="Bloem J."/>
            <person name="Labutti K."/>
            <person name="Salamov A."/>
            <person name="Andreopoulos B."/>
            <person name="Baker S."/>
            <person name="Barry K."/>
            <person name="Bills G."/>
            <person name="Bluhm B."/>
            <person name="Cannon C."/>
            <person name="Castanera R."/>
            <person name="Culley D."/>
            <person name="Daum C."/>
            <person name="Ezra D."/>
            <person name="Gonzalez J."/>
            <person name="Henrissat B."/>
            <person name="Kuo A."/>
            <person name="Liang C."/>
            <person name="Lipzen A."/>
            <person name="Lutzoni F."/>
            <person name="Magnuson J."/>
            <person name="Mondo S."/>
            <person name="Nolan M."/>
            <person name="Ohm R."/>
            <person name="Pangilinan J."/>
            <person name="Park H.-J."/>
            <person name="Ramirez L."/>
            <person name="Alfaro M."/>
            <person name="Sun H."/>
            <person name="Tritt A."/>
            <person name="Yoshinaga Y."/>
            <person name="Zwiers L.-H."/>
            <person name="Turgeon B."/>
            <person name="Goodwin S."/>
            <person name="Spatafora J."/>
            <person name="Crous P."/>
            <person name="Grigoriev I."/>
        </authorList>
    </citation>
    <scope>NUCLEOTIDE SEQUENCE</scope>
    <source>
        <strain evidence="3">CBS 161.51</strain>
    </source>
</reference>
<dbReference type="EMBL" id="ML976145">
    <property type="protein sequence ID" value="KAF1937276.1"/>
    <property type="molecule type" value="Genomic_DNA"/>
</dbReference>
<dbReference type="PANTHER" id="PTHR42470">
    <property type="entry name" value="VAST DOMAIN-CONTAINING PROTEIN"/>
    <property type="match status" value="1"/>
</dbReference>